<gene>
    <name evidence="4" type="ORF">DQ393_25830</name>
</gene>
<dbReference type="GO" id="GO:0004016">
    <property type="term" value="F:adenylate cyclase activity"/>
    <property type="evidence" value="ECO:0007669"/>
    <property type="project" value="UniProtKB-ARBA"/>
</dbReference>
<dbReference type="OrthoDB" id="9807521at2"/>
<keyword evidence="2" id="KW-0472">Membrane</keyword>
<dbReference type="Gene3D" id="3.30.70.1230">
    <property type="entry name" value="Nucleotide cyclase"/>
    <property type="match status" value="1"/>
</dbReference>
<dbReference type="SUPFAM" id="SSF48452">
    <property type="entry name" value="TPR-like"/>
    <property type="match status" value="1"/>
</dbReference>
<dbReference type="GO" id="GO:0006171">
    <property type="term" value="P:cAMP biosynthetic process"/>
    <property type="evidence" value="ECO:0007669"/>
    <property type="project" value="TreeGrafter"/>
</dbReference>
<feature type="repeat" description="TPR" evidence="1">
    <location>
        <begin position="376"/>
        <end position="409"/>
    </location>
</feature>
<organism evidence="4 5">
    <name type="scientific">Rhizobium tropici</name>
    <dbReference type="NCBI Taxonomy" id="398"/>
    <lineage>
        <taxon>Bacteria</taxon>
        <taxon>Pseudomonadati</taxon>
        <taxon>Pseudomonadota</taxon>
        <taxon>Alphaproteobacteria</taxon>
        <taxon>Hyphomicrobiales</taxon>
        <taxon>Rhizobiaceae</taxon>
        <taxon>Rhizobium/Agrobacterium group</taxon>
        <taxon>Rhizobium</taxon>
    </lineage>
</organism>
<dbReference type="InterPro" id="IPR029787">
    <property type="entry name" value="Nucleotide_cyclase"/>
</dbReference>
<dbReference type="SMART" id="SM00028">
    <property type="entry name" value="TPR"/>
    <property type="match status" value="3"/>
</dbReference>
<name>A0A329Y2X5_RHITR</name>
<reference evidence="4 5" key="1">
    <citation type="submission" date="2018-06" db="EMBL/GenBank/DDBJ databases">
        <title>Whole Genome Sequence of an efficient microsymbiont, Rhizobium tropici.</title>
        <authorList>
            <person name="Srinivasan R."/>
            <person name="Singh H.V."/>
            <person name="Srivastava R."/>
            <person name="Kumari B."/>
            <person name="Radhakrishna A."/>
        </authorList>
    </citation>
    <scope>NUCLEOTIDE SEQUENCE [LARGE SCALE GENOMIC DNA]</scope>
    <source>
        <strain evidence="4 5">IGFRI Rhizo-19</strain>
    </source>
</reference>
<evidence type="ECO:0000313" key="5">
    <source>
        <dbReference type="Proteomes" id="UP000251205"/>
    </source>
</evidence>
<dbReference type="Gene3D" id="1.25.40.10">
    <property type="entry name" value="Tetratricopeptide repeat domain"/>
    <property type="match status" value="1"/>
</dbReference>
<keyword evidence="1" id="KW-0802">TPR repeat</keyword>
<dbReference type="SUPFAM" id="SSF55073">
    <property type="entry name" value="Nucleotide cyclase"/>
    <property type="match status" value="1"/>
</dbReference>
<accession>A0A329Y2X5</accession>
<dbReference type="Gene3D" id="3.40.50.10070">
    <property type="entry name" value="TolB, N-terminal domain"/>
    <property type="match status" value="1"/>
</dbReference>
<feature type="repeat" description="TPR" evidence="1">
    <location>
        <begin position="490"/>
        <end position="523"/>
    </location>
</feature>
<protein>
    <submittedName>
        <fullName evidence="4">Adenylate cyclase</fullName>
    </submittedName>
</protein>
<dbReference type="RefSeq" id="WP_112344552.1">
    <property type="nucleotide sequence ID" value="NZ_QMKK01000054.1"/>
</dbReference>
<dbReference type="Pfam" id="PF00211">
    <property type="entry name" value="Guanylate_cyc"/>
    <property type="match status" value="1"/>
</dbReference>
<dbReference type="CDD" id="cd07302">
    <property type="entry name" value="CHD"/>
    <property type="match status" value="1"/>
</dbReference>
<keyword evidence="2" id="KW-0812">Transmembrane</keyword>
<proteinExistence type="predicted"/>
<feature type="transmembrane region" description="Helical" evidence="2">
    <location>
        <begin position="188"/>
        <end position="207"/>
    </location>
</feature>
<dbReference type="EMBL" id="QMKK01000054">
    <property type="protein sequence ID" value="RAX38056.1"/>
    <property type="molecule type" value="Genomic_DNA"/>
</dbReference>
<dbReference type="PROSITE" id="PS50005">
    <property type="entry name" value="TPR"/>
    <property type="match status" value="2"/>
</dbReference>
<evidence type="ECO:0000256" key="1">
    <source>
        <dbReference type="PROSITE-ProRule" id="PRU00339"/>
    </source>
</evidence>
<evidence type="ECO:0000313" key="4">
    <source>
        <dbReference type="EMBL" id="RAX38056.1"/>
    </source>
</evidence>
<dbReference type="PANTHER" id="PTHR43081">
    <property type="entry name" value="ADENYLATE CYCLASE, TERMINAL-DIFFERENTIATION SPECIFIC-RELATED"/>
    <property type="match status" value="1"/>
</dbReference>
<dbReference type="InterPro" id="IPR050697">
    <property type="entry name" value="Adenylyl/Guanylyl_Cyclase_3/4"/>
</dbReference>
<evidence type="ECO:0000259" key="3">
    <source>
        <dbReference type="PROSITE" id="PS50125"/>
    </source>
</evidence>
<dbReference type="InterPro" id="IPR001054">
    <property type="entry name" value="A/G_cyclase"/>
</dbReference>
<feature type="domain" description="Guanylate cyclase" evidence="3">
    <location>
        <begin position="7"/>
        <end position="122"/>
    </location>
</feature>
<dbReference type="Proteomes" id="UP000251205">
    <property type="component" value="Unassembled WGS sequence"/>
</dbReference>
<dbReference type="Pfam" id="PF13181">
    <property type="entry name" value="TPR_8"/>
    <property type="match status" value="1"/>
</dbReference>
<comment type="caution">
    <text evidence="4">The sequence shown here is derived from an EMBL/GenBank/DDBJ whole genome shotgun (WGS) entry which is preliminary data.</text>
</comment>
<dbReference type="PANTHER" id="PTHR43081:SF19">
    <property type="entry name" value="PH-SENSITIVE ADENYLATE CYCLASE RV1264"/>
    <property type="match status" value="1"/>
</dbReference>
<dbReference type="InterPro" id="IPR019734">
    <property type="entry name" value="TPR_rpt"/>
</dbReference>
<evidence type="ECO:0000256" key="2">
    <source>
        <dbReference type="SAM" id="Phobius"/>
    </source>
</evidence>
<sequence length="735" mass="81236">MERRLAAILIADVAGYSRLSQIDEEATRRNFKADLDDVIEPRIAEHHGRLVKTMGDGLLVEFHSVVDALQCAIAIQREKAKRNSATDGAMTLRFRIGVNLGDIIVEDEDIHGDGVNIADRMQTLAEPGGIAISGTTYDQVKTKIDVGFISLGRQKVKSIAEPIRVYRVAFDPAAARRFPQLPKRVRRGAVLAIALSLIVGGGAYLWYRLDIGETPAFVRRFAYPLPDKPSVAVLPFINVSGDSEQDHLAEGLTDDLITELSKVSGLFVIARHSVFALKGDTSKTKDVAAELGVHYLLEGTLQRAGLQLRINVKLIDALTGLSMWGERYDRQYADLFAIQDDVTGKIISALKVELNEGERTQIEKIPSDNLEAYDYYMRAEHEGLLYSDVETYRRTLSYYQKAIDLDPNFADAHSGIARVAVDVWRNDYNFLWSAAVARKIAYDAAGQALKLDPNNARAHTVLALLQLVDGREVEARESANRAVAAQPNSAEAAGNLALILSQTGSHYEAVAEIDRALRLDPAPSPSFQLLAGIVLYTVRDNNRAIPLIEAARDALPNAEPAREYLTAAYGFDGDRVRSAAEKAKLLELFPESNLAYYGYLYDYWRPPELEHHLAGLKAAGIPAWPFGFVGSDADRLDEKALRDLIDGKTWAGKHKNGTTFVQYFDKAGNTAYRSANTNITGTVDVKGNRLCERFSGYFLDRMVCGQVYRNRDAGQPDAQYVHVTPQALMFFSPAP</sequence>
<dbReference type="AlphaFoldDB" id="A0A329Y2X5"/>
<dbReference type="InterPro" id="IPR011990">
    <property type="entry name" value="TPR-like_helical_dom_sf"/>
</dbReference>
<dbReference type="GO" id="GO:0035556">
    <property type="term" value="P:intracellular signal transduction"/>
    <property type="evidence" value="ECO:0007669"/>
    <property type="project" value="InterPro"/>
</dbReference>
<keyword evidence="2" id="KW-1133">Transmembrane helix</keyword>
<dbReference type="PROSITE" id="PS50125">
    <property type="entry name" value="GUANYLATE_CYCLASE_2"/>
    <property type="match status" value="1"/>
</dbReference>